<keyword evidence="1" id="KW-1133">Transmembrane helix</keyword>
<evidence type="ECO:0000313" key="3">
    <source>
        <dbReference type="Proteomes" id="UP000593765"/>
    </source>
</evidence>
<dbReference type="KEGG" id="hbs:IPV69_21685"/>
<evidence type="ECO:0000256" key="1">
    <source>
        <dbReference type="SAM" id="Phobius"/>
    </source>
</evidence>
<accession>A0A7M2WWC7</accession>
<evidence type="ECO:0000313" key="2">
    <source>
        <dbReference type="EMBL" id="QOV88810.1"/>
    </source>
</evidence>
<keyword evidence="1" id="KW-0472">Membrane</keyword>
<feature type="transmembrane region" description="Helical" evidence="1">
    <location>
        <begin position="19"/>
        <end position="36"/>
    </location>
</feature>
<name>A0A7M2WWC7_9BACT</name>
<dbReference type="AlphaFoldDB" id="A0A7M2WWC7"/>
<dbReference type="Proteomes" id="UP000593765">
    <property type="component" value="Chromosome"/>
</dbReference>
<dbReference type="EMBL" id="CP063458">
    <property type="protein sequence ID" value="QOV88810.1"/>
    <property type="molecule type" value="Genomic_DNA"/>
</dbReference>
<reference evidence="2 3" key="1">
    <citation type="submission" date="2020-10" db="EMBL/GenBank/DDBJ databases">
        <title>Wide distribution of Phycisphaera-like planctomycetes from WD2101 soil group in peatlands and genome analysis of the first cultivated representative.</title>
        <authorList>
            <person name="Dedysh S.N."/>
            <person name="Beletsky A.V."/>
            <person name="Ivanova A."/>
            <person name="Kulichevskaya I.S."/>
            <person name="Suzina N.E."/>
            <person name="Philippov D.A."/>
            <person name="Rakitin A.L."/>
            <person name="Mardanov A.V."/>
            <person name="Ravin N.V."/>
        </authorList>
    </citation>
    <scope>NUCLEOTIDE SEQUENCE [LARGE SCALE GENOMIC DNA]</scope>
    <source>
        <strain evidence="2 3">M1803</strain>
    </source>
</reference>
<protein>
    <submittedName>
        <fullName evidence="2">Uncharacterized protein</fullName>
    </submittedName>
</protein>
<keyword evidence="1" id="KW-0812">Transmembrane</keyword>
<keyword evidence="3" id="KW-1185">Reference proteome</keyword>
<organism evidence="2 3">
    <name type="scientific">Humisphaera borealis</name>
    <dbReference type="NCBI Taxonomy" id="2807512"/>
    <lineage>
        <taxon>Bacteria</taxon>
        <taxon>Pseudomonadati</taxon>
        <taxon>Planctomycetota</taxon>
        <taxon>Phycisphaerae</taxon>
        <taxon>Tepidisphaerales</taxon>
        <taxon>Tepidisphaeraceae</taxon>
        <taxon>Humisphaera</taxon>
    </lineage>
</organism>
<gene>
    <name evidence="2" type="ORF">IPV69_21685</name>
</gene>
<proteinExistence type="predicted"/>
<dbReference type="RefSeq" id="WP_206291817.1">
    <property type="nucleotide sequence ID" value="NZ_CP063458.1"/>
</dbReference>
<sequence length="147" mass="16531">MHDLNGRALWPSYNDGMRWLKAVAICVLVLLAYLVGRISTFNKDLEAIQQVVAISWSDGTRGQTPAFYGAEVYATPDGTEYVVRTRVWIGRSPYYYHDPLGELGRVKTWEEAVAKWGNIQWTSTDLVIGPGDPTPKSFARSGIENHR</sequence>